<evidence type="ECO:0000256" key="7">
    <source>
        <dbReference type="ARBA" id="ARBA00022932"/>
    </source>
</evidence>
<dbReference type="InterPro" id="IPR016195">
    <property type="entry name" value="Pol/histidinol_Pase-like"/>
</dbReference>
<dbReference type="GO" id="GO:0006260">
    <property type="term" value="P:DNA replication"/>
    <property type="evidence" value="ECO:0007669"/>
    <property type="project" value="UniProtKB-KW"/>
</dbReference>
<dbReference type="GO" id="GO:0008408">
    <property type="term" value="F:3'-5' exonuclease activity"/>
    <property type="evidence" value="ECO:0007669"/>
    <property type="project" value="InterPro"/>
</dbReference>
<keyword evidence="5" id="KW-0235">DNA replication</keyword>
<gene>
    <name evidence="11" type="ORF">HDF16_004919</name>
</gene>
<comment type="caution">
    <text evidence="11">The sequence shown here is derived from an EMBL/GenBank/DDBJ whole genome shotgun (WGS) entry which is preliminary data.</text>
</comment>
<keyword evidence="4 11" id="KW-0548">Nucleotidyltransferase</keyword>
<dbReference type="Pfam" id="PF17657">
    <property type="entry name" value="DNA_pol3_finger"/>
    <property type="match status" value="1"/>
</dbReference>
<keyword evidence="12" id="KW-1185">Reference proteome</keyword>
<dbReference type="InterPro" id="IPR003141">
    <property type="entry name" value="Pol/His_phosphatase_N"/>
</dbReference>
<sequence length="1078" mass="119969">MAFGMWQVSMTDGYVEFHGRSAFSFLEGASMPEAMVEQAASLGMPALGILDRDGLYGAPRLYMTAKKLGLRSHIGAEISTVEFGNQMLPESWQPHTIPERPVRISVLCESQTGYKNLSQLITGYKLQQKNKGEGIASYRMIEERAEGLVCLTGGDEGPLAAALTRGGIEEGRRTLQCLVRTFGQASVYVELQRHRIREEEARNQAAIALAREFHLPLLATNGPNMATAFEREVLDLMSSIRHGCTLDEAGLLLQQNSNRQMLGATGMTGLFRDLPCAVAETVELSSRLQFVMKDMGYQFPLYPIPQDETMDTFLHKRTMEGVANRYGCKGSAKLRKKAERQVERELSLIAKLGLAGYFLIVWDIVEFCRKNGMLVQGRGSAANSAVCYSLGITAVDPVGMDLLFERFLSEVRGEWPDIDLDLPSGEHRERTIQYVYQRYGQLGAAMCANVITYRGKSAAGETGKALGFDVETTKRLTQLVGSWEWKGPTDTMEAQFKNAGFDLHHPRIAKYLELSIRMLDLPRHLGQHSGGMIIAQGQLASVVPIEPASMVGRNVIQWDKEDVSDMGLIKVDLLGLGMMAVLKDCVELIPRYYGKKVDIAQIPHDDPQVYESLRRADTVGLFQVESRAQMASLPRNNPDKFYDLVVQVAIIRPGPIVGKMMNPYMERRQGRQEVRYPHPLLEPVLHRTLGVPLFQEQLLRTAMTIANFTGGEAEELRRALGSRRSADKMKALELKLRAGMDANGVGAAAQEEIVQSISSFALYGFPESHAASFALIAYASAWLKFHFLGAFTAAILNNQPMGFYSAAVLVKDAQRHGLRIKPVDILRSSWSCTLEKEDNGKLSLRLGFRYVRGMREGSAVELEAAREMRPFASIEELARRVPSLTRTDLTTLAEVGALNSIGEGIHRREALWQVERAGRKPGPLLEALDRDEDAESPLRAMEPHERMVADYTSTGVTVGRHPMAHCRPKLREMEIIPAKDLRLLRHGVKARIAGCVIARQRPGTAHGFIFLSIEDETGISNAIIDPDLYEKNRSLVTYAKFLLIEGALQNVDKVIHIRAKHIEQLDVTAAPMQSHDWH</sequence>
<dbReference type="Gene3D" id="3.20.20.140">
    <property type="entry name" value="Metal-dependent hydrolases"/>
    <property type="match status" value="1"/>
</dbReference>
<dbReference type="Gene3D" id="1.10.150.870">
    <property type="match status" value="1"/>
</dbReference>
<keyword evidence="2" id="KW-0963">Cytoplasm</keyword>
<dbReference type="GO" id="GO:0003887">
    <property type="term" value="F:DNA-directed DNA polymerase activity"/>
    <property type="evidence" value="ECO:0007669"/>
    <property type="project" value="UniProtKB-KW"/>
</dbReference>
<dbReference type="InterPro" id="IPR004805">
    <property type="entry name" value="DnaE2/DnaE/PolC"/>
</dbReference>
<dbReference type="CDD" id="cd04485">
    <property type="entry name" value="DnaE_OBF"/>
    <property type="match status" value="1"/>
</dbReference>
<dbReference type="InterPro" id="IPR040982">
    <property type="entry name" value="DNA_pol3_finger"/>
</dbReference>
<dbReference type="Proteomes" id="UP000540989">
    <property type="component" value="Unassembled WGS sequence"/>
</dbReference>
<dbReference type="EC" id="2.7.7.7" evidence="1"/>
<dbReference type="PANTHER" id="PTHR32294:SF4">
    <property type="entry name" value="ERROR-PRONE DNA POLYMERASE"/>
    <property type="match status" value="1"/>
</dbReference>
<evidence type="ECO:0000313" key="11">
    <source>
        <dbReference type="EMBL" id="MBB5060183.1"/>
    </source>
</evidence>
<feature type="domain" description="Polymerase/histidinol phosphatase N-terminal" evidence="10">
    <location>
        <begin position="15"/>
        <end position="82"/>
    </location>
</feature>
<organism evidence="11 12">
    <name type="scientific">Granulicella aggregans</name>
    <dbReference type="NCBI Taxonomy" id="474949"/>
    <lineage>
        <taxon>Bacteria</taxon>
        <taxon>Pseudomonadati</taxon>
        <taxon>Acidobacteriota</taxon>
        <taxon>Terriglobia</taxon>
        <taxon>Terriglobales</taxon>
        <taxon>Acidobacteriaceae</taxon>
        <taxon>Granulicella</taxon>
    </lineage>
</organism>
<dbReference type="NCBIfam" id="TIGR00594">
    <property type="entry name" value="polc"/>
    <property type="match status" value="1"/>
</dbReference>
<keyword evidence="6" id="KW-0227">DNA damage</keyword>
<protein>
    <recommendedName>
        <fullName evidence="1">DNA-directed DNA polymerase</fullName>
        <ecNumber evidence="1">2.7.7.7</ecNumber>
    </recommendedName>
</protein>
<dbReference type="NCBIfam" id="NF004225">
    <property type="entry name" value="PRK05672.1"/>
    <property type="match status" value="1"/>
</dbReference>
<evidence type="ECO:0000313" key="12">
    <source>
        <dbReference type="Proteomes" id="UP000540989"/>
    </source>
</evidence>
<keyword evidence="7" id="KW-0239">DNA-directed DNA polymerase</keyword>
<dbReference type="Pfam" id="PF14579">
    <property type="entry name" value="HHH_6"/>
    <property type="match status" value="1"/>
</dbReference>
<dbReference type="InterPro" id="IPR023073">
    <property type="entry name" value="DnaE2"/>
</dbReference>
<evidence type="ECO:0000256" key="4">
    <source>
        <dbReference type="ARBA" id="ARBA00022695"/>
    </source>
</evidence>
<reference evidence="11 12" key="1">
    <citation type="submission" date="2020-08" db="EMBL/GenBank/DDBJ databases">
        <title>Genomic Encyclopedia of Type Strains, Phase IV (KMG-V): Genome sequencing to study the core and pangenomes of soil and plant-associated prokaryotes.</title>
        <authorList>
            <person name="Whitman W."/>
        </authorList>
    </citation>
    <scope>NUCLEOTIDE SEQUENCE [LARGE SCALE GENOMIC DNA]</scope>
    <source>
        <strain evidence="11 12">M8UP14</strain>
    </source>
</reference>
<dbReference type="EMBL" id="JACHIP010000010">
    <property type="protein sequence ID" value="MBB5060183.1"/>
    <property type="molecule type" value="Genomic_DNA"/>
</dbReference>
<evidence type="ECO:0000256" key="5">
    <source>
        <dbReference type="ARBA" id="ARBA00022705"/>
    </source>
</evidence>
<keyword evidence="8" id="KW-0234">DNA repair</keyword>
<evidence type="ECO:0000256" key="8">
    <source>
        <dbReference type="ARBA" id="ARBA00023204"/>
    </source>
</evidence>
<evidence type="ECO:0000256" key="6">
    <source>
        <dbReference type="ARBA" id="ARBA00022763"/>
    </source>
</evidence>
<evidence type="ECO:0000256" key="2">
    <source>
        <dbReference type="ARBA" id="ARBA00022490"/>
    </source>
</evidence>
<dbReference type="InterPro" id="IPR011708">
    <property type="entry name" value="DNA_pol3_alpha_NTPase_dom"/>
</dbReference>
<dbReference type="Pfam" id="PF02811">
    <property type="entry name" value="PHP"/>
    <property type="match status" value="1"/>
</dbReference>
<dbReference type="GO" id="GO:0006281">
    <property type="term" value="P:DNA repair"/>
    <property type="evidence" value="ECO:0007669"/>
    <property type="project" value="UniProtKB-KW"/>
</dbReference>
<dbReference type="AlphaFoldDB" id="A0A7W8E5J6"/>
<evidence type="ECO:0000256" key="3">
    <source>
        <dbReference type="ARBA" id="ARBA00022679"/>
    </source>
</evidence>
<dbReference type="SUPFAM" id="SSF89550">
    <property type="entry name" value="PHP domain-like"/>
    <property type="match status" value="1"/>
</dbReference>
<comment type="catalytic activity">
    <reaction evidence="9">
        <text>DNA(n) + a 2'-deoxyribonucleoside 5'-triphosphate = DNA(n+1) + diphosphate</text>
        <dbReference type="Rhea" id="RHEA:22508"/>
        <dbReference type="Rhea" id="RHEA-COMP:17339"/>
        <dbReference type="Rhea" id="RHEA-COMP:17340"/>
        <dbReference type="ChEBI" id="CHEBI:33019"/>
        <dbReference type="ChEBI" id="CHEBI:61560"/>
        <dbReference type="ChEBI" id="CHEBI:173112"/>
        <dbReference type="EC" id="2.7.7.7"/>
    </reaction>
</comment>
<dbReference type="HAMAP" id="MF_01902">
    <property type="entry name" value="DNApol_error_prone"/>
    <property type="match status" value="1"/>
</dbReference>
<evidence type="ECO:0000259" key="10">
    <source>
        <dbReference type="SMART" id="SM00481"/>
    </source>
</evidence>
<accession>A0A7W8E5J6</accession>
<evidence type="ECO:0000256" key="1">
    <source>
        <dbReference type="ARBA" id="ARBA00012417"/>
    </source>
</evidence>
<dbReference type="PANTHER" id="PTHR32294">
    <property type="entry name" value="DNA POLYMERASE III SUBUNIT ALPHA"/>
    <property type="match status" value="1"/>
</dbReference>
<proteinExistence type="inferred from homology"/>
<name>A0A7W8E5J6_9BACT</name>
<keyword evidence="3 11" id="KW-0808">Transferase</keyword>
<dbReference type="Pfam" id="PF07733">
    <property type="entry name" value="DNA_pol3_alpha"/>
    <property type="match status" value="1"/>
</dbReference>
<evidence type="ECO:0000256" key="9">
    <source>
        <dbReference type="ARBA" id="ARBA00049244"/>
    </source>
</evidence>
<dbReference type="SMART" id="SM00481">
    <property type="entry name" value="POLIIIAc"/>
    <property type="match status" value="1"/>
</dbReference>
<dbReference type="InterPro" id="IPR004013">
    <property type="entry name" value="PHP_dom"/>
</dbReference>
<dbReference type="InterPro" id="IPR029460">
    <property type="entry name" value="DNAPol_HHH"/>
</dbReference>